<dbReference type="Pfam" id="PF18174">
    <property type="entry name" value="HU-CCDC81_bac_1"/>
    <property type="match status" value="1"/>
</dbReference>
<accession>A0A3D9HHC2</accession>
<dbReference type="Pfam" id="PF05036">
    <property type="entry name" value="SPOR"/>
    <property type="match status" value="1"/>
</dbReference>
<reference evidence="3 4" key="1">
    <citation type="submission" date="2018-07" db="EMBL/GenBank/DDBJ databases">
        <title>Genomic Encyclopedia of Type Strains, Phase III (KMG-III): the genomes of soil and plant-associated and newly described type strains.</title>
        <authorList>
            <person name="Whitman W."/>
        </authorList>
    </citation>
    <scope>NUCLEOTIDE SEQUENCE [LARGE SCALE GENOMIC DNA]</scope>
    <source>
        <strain evidence="3 4">CECT 8487</strain>
    </source>
</reference>
<sequence>MQLETYISDLLYRYECVTIPEFGAFLTQRVSVSINDSTNTFYPPSKSVAFNEQIQTNDGLLAHYIADVEKIPFEVANKKIAKRVKILKSYLTQGETLTFKNIGDISLNNESKILFEPTYNLNYLTDSFGLSQFVSPAVNREIYKTDVENIEKVVPIAITSKQRKARPYLRYAAVALIALALGGFAASNYHINNIKAHNQLAQEEAELQLDNQIQQATFSLNPLPTVTLNVSKQTGNYHIVAGAFRVEENSIKKIKQLKAEGFKARKLGVNKYGLHEVVYGSYEDRLEALKALRTIKNTHNKDAWLKVKNVAQTTVVKNTPKKVSQESIEQFEQSSLITNPGKGQLISKDTFFNQSPNITPIIKEVDNLKSGFYTIIGVFSNISDREEFISNLSETGQENLGFFFDKKSQNYLIYNERFNDLSTAKAALLSEKNTVFNGEIAVVKVEN</sequence>
<name>A0A3D9HHC2_9FLAO</name>
<dbReference type="PROSITE" id="PS51724">
    <property type="entry name" value="SPOR"/>
    <property type="match status" value="1"/>
</dbReference>
<dbReference type="EMBL" id="QRDX01000003">
    <property type="protein sequence ID" value="RED48897.1"/>
    <property type="molecule type" value="Genomic_DNA"/>
</dbReference>
<dbReference type="InterPro" id="IPR036680">
    <property type="entry name" value="SPOR-like_sf"/>
</dbReference>
<dbReference type="Gene3D" id="3.30.70.1070">
    <property type="entry name" value="Sporulation related repeat"/>
    <property type="match status" value="1"/>
</dbReference>
<comment type="caution">
    <text evidence="3">The sequence shown here is derived from an EMBL/GenBank/DDBJ whole genome shotgun (WGS) entry which is preliminary data.</text>
</comment>
<dbReference type="InterPro" id="IPR040495">
    <property type="entry name" value="HU-CCDC81_bac_1"/>
</dbReference>
<organism evidence="3 4">
    <name type="scientific">Seonamhaeicola aphaedonensis</name>
    <dbReference type="NCBI Taxonomy" id="1461338"/>
    <lineage>
        <taxon>Bacteria</taxon>
        <taxon>Pseudomonadati</taxon>
        <taxon>Bacteroidota</taxon>
        <taxon>Flavobacteriia</taxon>
        <taxon>Flavobacteriales</taxon>
        <taxon>Flavobacteriaceae</taxon>
    </lineage>
</organism>
<dbReference type="AlphaFoldDB" id="A0A3D9HHC2"/>
<evidence type="ECO:0000256" key="1">
    <source>
        <dbReference type="SAM" id="Phobius"/>
    </source>
</evidence>
<keyword evidence="4" id="KW-1185">Reference proteome</keyword>
<keyword evidence="1" id="KW-1133">Transmembrane helix</keyword>
<dbReference type="OrthoDB" id="653949at2"/>
<evidence type="ECO:0000259" key="2">
    <source>
        <dbReference type="PROSITE" id="PS51724"/>
    </source>
</evidence>
<protein>
    <submittedName>
        <fullName evidence="3">Sporulation related protein</fullName>
    </submittedName>
</protein>
<keyword evidence="1" id="KW-0812">Transmembrane</keyword>
<proteinExistence type="predicted"/>
<dbReference type="InterPro" id="IPR041268">
    <property type="entry name" value="HU-CCDC81_bac_2"/>
</dbReference>
<gene>
    <name evidence="3" type="ORF">DFQ02_103228</name>
</gene>
<dbReference type="GO" id="GO:0042834">
    <property type="term" value="F:peptidoglycan binding"/>
    <property type="evidence" value="ECO:0007669"/>
    <property type="project" value="InterPro"/>
</dbReference>
<feature type="domain" description="SPOR" evidence="2">
    <location>
        <begin position="231"/>
        <end position="308"/>
    </location>
</feature>
<dbReference type="RefSeq" id="WP_116040270.1">
    <property type="nucleotide sequence ID" value="NZ_QRDX01000003.1"/>
</dbReference>
<dbReference type="Pfam" id="PF18175">
    <property type="entry name" value="HU-CCDC81_bac_2"/>
    <property type="match status" value="1"/>
</dbReference>
<dbReference type="SUPFAM" id="SSF110997">
    <property type="entry name" value="Sporulation related repeat"/>
    <property type="match status" value="1"/>
</dbReference>
<feature type="transmembrane region" description="Helical" evidence="1">
    <location>
        <begin position="168"/>
        <end position="189"/>
    </location>
</feature>
<evidence type="ECO:0000313" key="4">
    <source>
        <dbReference type="Proteomes" id="UP000256629"/>
    </source>
</evidence>
<evidence type="ECO:0000313" key="3">
    <source>
        <dbReference type="EMBL" id="RED48897.1"/>
    </source>
</evidence>
<dbReference type="InterPro" id="IPR007730">
    <property type="entry name" value="SPOR-like_dom"/>
</dbReference>
<keyword evidence="1" id="KW-0472">Membrane</keyword>
<dbReference type="Proteomes" id="UP000256629">
    <property type="component" value="Unassembled WGS sequence"/>
</dbReference>